<dbReference type="EMBL" id="CP066802">
    <property type="protein sequence ID" value="QQM66740.1"/>
    <property type="molecule type" value="Genomic_DNA"/>
</dbReference>
<dbReference type="InterPro" id="IPR010663">
    <property type="entry name" value="Znf_FPG/IleRS"/>
</dbReference>
<dbReference type="InterPro" id="IPR010979">
    <property type="entry name" value="Ribosomal_uS13-like_H2TH"/>
</dbReference>
<dbReference type="GO" id="GO:0140078">
    <property type="term" value="F:class I DNA-(apurinic or apyrimidinic site) endonuclease activity"/>
    <property type="evidence" value="ECO:0007669"/>
    <property type="project" value="UniProtKB-EC"/>
</dbReference>
<keyword evidence="8 19" id="KW-0378">Hydrolase</keyword>
<evidence type="ECO:0000256" key="5">
    <source>
        <dbReference type="ARBA" id="ARBA00022723"/>
    </source>
</evidence>
<dbReference type="Proteomes" id="UP000595895">
    <property type="component" value="Chromosome"/>
</dbReference>
<dbReference type="PROSITE" id="PS01242">
    <property type="entry name" value="ZF_FPG_1"/>
    <property type="match status" value="1"/>
</dbReference>
<dbReference type="Pfam" id="PF06827">
    <property type="entry name" value="zf-FPG_IleRS"/>
    <property type="match status" value="1"/>
</dbReference>
<evidence type="ECO:0000259" key="17">
    <source>
        <dbReference type="PROSITE" id="PS51066"/>
    </source>
</evidence>
<feature type="domain" description="FPG-type" evidence="17">
    <location>
        <begin position="292"/>
        <end position="326"/>
    </location>
</feature>
<dbReference type="Pfam" id="PF06831">
    <property type="entry name" value="H2TH"/>
    <property type="match status" value="1"/>
</dbReference>
<evidence type="ECO:0000256" key="8">
    <source>
        <dbReference type="ARBA" id="ARBA00022801"/>
    </source>
</evidence>
<dbReference type="AlphaFoldDB" id="A0A7T7M8B4"/>
<dbReference type="InterPro" id="IPR015887">
    <property type="entry name" value="DNA_glyclase_Znf_dom_DNA_BS"/>
</dbReference>
<evidence type="ECO:0000256" key="1">
    <source>
        <dbReference type="ARBA" id="ARBA00001668"/>
    </source>
</evidence>
<evidence type="ECO:0000256" key="2">
    <source>
        <dbReference type="ARBA" id="ARBA00001947"/>
    </source>
</evidence>
<dbReference type="GO" id="GO:0003684">
    <property type="term" value="F:damaged DNA binding"/>
    <property type="evidence" value="ECO:0007669"/>
    <property type="project" value="InterPro"/>
</dbReference>
<evidence type="ECO:0000256" key="16">
    <source>
        <dbReference type="PROSITE-ProRule" id="PRU00391"/>
    </source>
</evidence>
<keyword evidence="5" id="KW-0479">Metal-binding</keyword>
<comment type="cofactor">
    <cofactor evidence="2">
        <name>Zn(2+)</name>
        <dbReference type="ChEBI" id="CHEBI:29105"/>
    </cofactor>
</comment>
<keyword evidence="9" id="KW-0862">Zinc</keyword>
<comment type="catalytic activity">
    <reaction evidence="1">
        <text>Hydrolysis of DNA containing ring-opened 7-methylguanine residues, releasing 2,6-diamino-4-hydroxy-5-(N-methyl)formamidopyrimidine.</text>
        <dbReference type="EC" id="3.2.2.23"/>
    </reaction>
</comment>
<dbReference type="PROSITE" id="PS51066">
    <property type="entry name" value="ZF_FPG_2"/>
    <property type="match status" value="1"/>
</dbReference>
<dbReference type="SMART" id="SM00898">
    <property type="entry name" value="Fapy_DNA_glyco"/>
    <property type="match status" value="1"/>
</dbReference>
<organism evidence="19 20">
    <name type="scientific">Actinomyces weissii</name>
    <dbReference type="NCBI Taxonomy" id="675090"/>
    <lineage>
        <taxon>Bacteria</taxon>
        <taxon>Bacillati</taxon>
        <taxon>Actinomycetota</taxon>
        <taxon>Actinomycetes</taxon>
        <taxon>Actinomycetales</taxon>
        <taxon>Actinomycetaceae</taxon>
        <taxon>Actinomyces</taxon>
    </lineage>
</organism>
<evidence type="ECO:0000256" key="3">
    <source>
        <dbReference type="ARBA" id="ARBA00009409"/>
    </source>
</evidence>
<dbReference type="PANTHER" id="PTHR22993:SF9">
    <property type="entry name" value="FORMAMIDOPYRIMIDINE-DNA GLYCOSYLASE"/>
    <property type="match status" value="1"/>
</dbReference>
<comment type="catalytic activity">
    <reaction evidence="15">
        <text>2'-deoxyribonucleotide-(2'-deoxyribose 5'-phosphate)-2'-deoxyribonucleotide-DNA = a 3'-end 2'-deoxyribonucleotide-(2,3-dehydro-2,3-deoxyribose 5'-phosphate)-DNA + a 5'-end 5'-phospho-2'-deoxyribonucleoside-DNA + H(+)</text>
        <dbReference type="Rhea" id="RHEA:66592"/>
        <dbReference type="Rhea" id="RHEA-COMP:13180"/>
        <dbReference type="Rhea" id="RHEA-COMP:16897"/>
        <dbReference type="Rhea" id="RHEA-COMP:17067"/>
        <dbReference type="ChEBI" id="CHEBI:15378"/>
        <dbReference type="ChEBI" id="CHEBI:136412"/>
        <dbReference type="ChEBI" id="CHEBI:157695"/>
        <dbReference type="ChEBI" id="CHEBI:167181"/>
        <dbReference type="EC" id="4.2.99.18"/>
    </reaction>
</comment>
<dbReference type="RefSeq" id="WP_200274830.1">
    <property type="nucleotide sequence ID" value="NZ_CP066802.1"/>
</dbReference>
<sequence length="330" mass="35348">MPELPEVESVRLGLERHLRGRVVQRVEVLDPRPLRRQAGGEQAFVKELTGRTITGAARRGKLMWLPLDDGRALRAHLGMSGQLLVRGTAAQAQPDPAVLGQSGPDLTATQAPTLVRDLSTRPRHLRVRLHLAHQDGDEPTGAALDLVDQRMFGGLLVDDLVPTADGLPGGRGEQRALIPASATHVARDLLDPHLDQEQASARLRASGRGVKTLLLDQGIVSGVGNIYADEGLWAACLHGRRRGKALGRAAVARLLEETAAVMRRALAVGGTSFDALYVNADGAPGFFARSLAVYGRAGQDCRRCGSTLRSEVVGGRSHVFCPQCQTRPRG</sequence>
<keyword evidence="10" id="KW-0238">DNA-binding</keyword>
<evidence type="ECO:0000256" key="11">
    <source>
        <dbReference type="ARBA" id="ARBA00023204"/>
    </source>
</evidence>
<gene>
    <name evidence="19" type="primary">mutM</name>
    <name evidence="19" type="ORF">JG540_06505</name>
</gene>
<keyword evidence="13" id="KW-0511">Multifunctional enzyme</keyword>
<comment type="similarity">
    <text evidence="3">Belongs to the FPG family.</text>
</comment>
<dbReference type="InterPro" id="IPR035937">
    <property type="entry name" value="FPG_N"/>
</dbReference>
<dbReference type="GO" id="GO:0006979">
    <property type="term" value="P:response to oxidative stress"/>
    <property type="evidence" value="ECO:0007669"/>
    <property type="project" value="UniProtKB-ARBA"/>
</dbReference>
<dbReference type="SUPFAM" id="SSF46946">
    <property type="entry name" value="S13-like H2TH domain"/>
    <property type="match status" value="1"/>
</dbReference>
<reference evidence="19 20" key="1">
    <citation type="submission" date="2020-12" db="EMBL/GenBank/DDBJ databases">
        <authorList>
            <person name="Zhou J."/>
        </authorList>
    </citation>
    <scope>NUCLEOTIDE SEQUENCE [LARGE SCALE GENOMIC DNA]</scope>
    <source>
        <strain evidence="19 20">CCUG 61299</strain>
    </source>
</reference>
<feature type="domain" description="Formamidopyrimidine-DNA glycosylase catalytic" evidence="18">
    <location>
        <begin position="2"/>
        <end position="153"/>
    </location>
</feature>
<evidence type="ECO:0000256" key="15">
    <source>
        <dbReference type="ARBA" id="ARBA00044632"/>
    </source>
</evidence>
<dbReference type="EC" id="4.2.99.18" evidence="19"/>
<dbReference type="CDD" id="cd08966">
    <property type="entry name" value="EcFpg-like_N"/>
    <property type="match status" value="1"/>
</dbReference>
<evidence type="ECO:0000256" key="4">
    <source>
        <dbReference type="ARBA" id="ARBA00011245"/>
    </source>
</evidence>
<dbReference type="GO" id="GO:0006284">
    <property type="term" value="P:base-excision repair"/>
    <property type="evidence" value="ECO:0007669"/>
    <property type="project" value="InterPro"/>
</dbReference>
<keyword evidence="12 19" id="KW-0456">Lyase</keyword>
<dbReference type="InterPro" id="IPR020629">
    <property type="entry name" value="FPG_Glyclase"/>
</dbReference>
<keyword evidence="6" id="KW-0227">DNA damage</keyword>
<evidence type="ECO:0000256" key="9">
    <source>
        <dbReference type="ARBA" id="ARBA00022833"/>
    </source>
</evidence>
<evidence type="ECO:0000256" key="10">
    <source>
        <dbReference type="ARBA" id="ARBA00023125"/>
    </source>
</evidence>
<dbReference type="SUPFAM" id="SSF81624">
    <property type="entry name" value="N-terminal domain of MutM-like DNA repair proteins"/>
    <property type="match status" value="1"/>
</dbReference>
<dbReference type="InterPro" id="IPR015886">
    <property type="entry name" value="H2TH_FPG"/>
</dbReference>
<accession>A0A7T7M8B4</accession>
<evidence type="ECO:0000256" key="14">
    <source>
        <dbReference type="ARBA" id="ARBA00023295"/>
    </source>
</evidence>
<dbReference type="NCBIfam" id="NF002211">
    <property type="entry name" value="PRK01103.1"/>
    <property type="match status" value="1"/>
</dbReference>
<dbReference type="Pfam" id="PF01149">
    <property type="entry name" value="Fapy_DNA_glyco"/>
    <property type="match status" value="1"/>
</dbReference>
<dbReference type="KEGG" id="awe:JG540_06505"/>
<dbReference type="EC" id="3.2.2.23" evidence="19"/>
<evidence type="ECO:0000256" key="12">
    <source>
        <dbReference type="ARBA" id="ARBA00023239"/>
    </source>
</evidence>
<dbReference type="GO" id="GO:0008270">
    <property type="term" value="F:zinc ion binding"/>
    <property type="evidence" value="ECO:0007669"/>
    <property type="project" value="UniProtKB-KW"/>
</dbReference>
<dbReference type="PROSITE" id="PS51068">
    <property type="entry name" value="FPG_CAT"/>
    <property type="match status" value="1"/>
</dbReference>
<evidence type="ECO:0000313" key="19">
    <source>
        <dbReference type="EMBL" id="QQM66740.1"/>
    </source>
</evidence>
<dbReference type="GO" id="GO:0034039">
    <property type="term" value="F:8-oxo-7,8-dihydroguanine DNA N-glycosylase activity"/>
    <property type="evidence" value="ECO:0007669"/>
    <property type="project" value="TreeGrafter"/>
</dbReference>
<keyword evidence="20" id="KW-1185">Reference proteome</keyword>
<dbReference type="PANTHER" id="PTHR22993">
    <property type="entry name" value="FORMAMIDOPYRIMIDINE-DNA GLYCOSYLASE"/>
    <property type="match status" value="1"/>
</dbReference>
<dbReference type="SMART" id="SM01232">
    <property type="entry name" value="H2TH"/>
    <property type="match status" value="1"/>
</dbReference>
<name>A0A7T7M8B4_9ACTO</name>
<keyword evidence="7 16" id="KW-0863">Zinc-finger</keyword>
<dbReference type="InterPro" id="IPR012319">
    <property type="entry name" value="FPG_cat"/>
</dbReference>
<keyword evidence="14 19" id="KW-0326">Glycosidase</keyword>
<keyword evidence="11" id="KW-0234">DNA repair</keyword>
<evidence type="ECO:0000256" key="7">
    <source>
        <dbReference type="ARBA" id="ARBA00022771"/>
    </source>
</evidence>
<dbReference type="SUPFAM" id="SSF57716">
    <property type="entry name" value="Glucocorticoid receptor-like (DNA-binding domain)"/>
    <property type="match status" value="1"/>
</dbReference>
<evidence type="ECO:0000256" key="6">
    <source>
        <dbReference type="ARBA" id="ARBA00022763"/>
    </source>
</evidence>
<protein>
    <submittedName>
        <fullName evidence="19">Bifunctional DNA-formamidopyrimidine glycosylase/DNA-(Apurinic or apyrimidinic site) lyase</fullName>
        <ecNumber evidence="19">3.2.2.23</ecNumber>
        <ecNumber evidence="19">4.2.99.18</ecNumber>
    </submittedName>
</protein>
<evidence type="ECO:0000313" key="20">
    <source>
        <dbReference type="Proteomes" id="UP000595895"/>
    </source>
</evidence>
<evidence type="ECO:0000256" key="13">
    <source>
        <dbReference type="ARBA" id="ARBA00023268"/>
    </source>
</evidence>
<dbReference type="Gene3D" id="1.10.8.50">
    <property type="match status" value="1"/>
</dbReference>
<comment type="subunit">
    <text evidence="4">Monomer.</text>
</comment>
<dbReference type="GO" id="GO:0003690">
    <property type="term" value="F:double-stranded DNA binding"/>
    <property type="evidence" value="ECO:0007669"/>
    <property type="project" value="UniProtKB-ARBA"/>
</dbReference>
<evidence type="ECO:0000259" key="18">
    <source>
        <dbReference type="PROSITE" id="PS51068"/>
    </source>
</evidence>
<dbReference type="Gene3D" id="3.20.190.10">
    <property type="entry name" value="MutM-like, N-terminal"/>
    <property type="match status" value="1"/>
</dbReference>
<dbReference type="InterPro" id="IPR000214">
    <property type="entry name" value="Znf_DNA_glyclase/AP_lyase"/>
</dbReference>
<dbReference type="FunFam" id="1.10.8.50:FF:000003">
    <property type="entry name" value="Formamidopyrimidine-DNA glycosylase"/>
    <property type="match status" value="1"/>
</dbReference>
<proteinExistence type="inferred from homology"/>